<feature type="active site" evidence="13">
    <location>
        <position position="224"/>
    </location>
</feature>
<feature type="active site" evidence="13">
    <location>
        <position position="229"/>
    </location>
</feature>
<keyword evidence="10 13" id="KW-0594">Phospholipid biosynthesis</keyword>
<dbReference type="EC" id="2.7.8.-" evidence="13 14"/>
<evidence type="ECO:0000256" key="5">
    <source>
        <dbReference type="ARBA" id="ARBA00022692"/>
    </source>
</evidence>
<keyword evidence="11 13" id="KW-1208">Phospholipid metabolism</keyword>
<dbReference type="KEGG" id="cohn:KCTCHS21_35050"/>
<dbReference type="Pfam" id="PF13396">
    <property type="entry name" value="PLDc_N"/>
    <property type="match status" value="1"/>
</dbReference>
<dbReference type="GO" id="GO:0032049">
    <property type="term" value="P:cardiolipin biosynthetic process"/>
    <property type="evidence" value="ECO:0007669"/>
    <property type="project" value="UniProtKB-UniRule"/>
</dbReference>
<feature type="active site" evidence="13">
    <location>
        <position position="401"/>
    </location>
</feature>
<evidence type="ECO:0000256" key="9">
    <source>
        <dbReference type="ARBA" id="ARBA00023136"/>
    </source>
</evidence>
<dbReference type="FunFam" id="3.30.870.10:FF:000014">
    <property type="entry name" value="Cardiolipin synthase"/>
    <property type="match status" value="1"/>
</dbReference>
<dbReference type="HAMAP" id="MF_01916">
    <property type="entry name" value="Cardiolipin_synth_Cls"/>
    <property type="match status" value="1"/>
</dbReference>
<evidence type="ECO:0000256" key="2">
    <source>
        <dbReference type="ARBA" id="ARBA00022475"/>
    </source>
</evidence>
<dbReference type="RefSeq" id="WP_130610909.1">
    <property type="nucleotide sequence ID" value="NZ_AP019400.1"/>
</dbReference>
<dbReference type="Gene3D" id="3.30.870.10">
    <property type="entry name" value="Endonuclease Chain A"/>
    <property type="match status" value="2"/>
</dbReference>
<evidence type="ECO:0000256" key="11">
    <source>
        <dbReference type="ARBA" id="ARBA00023264"/>
    </source>
</evidence>
<dbReference type="SMART" id="SM00155">
    <property type="entry name" value="PLDc"/>
    <property type="match status" value="2"/>
</dbReference>
<keyword evidence="3 13" id="KW-0444">Lipid biosynthesis</keyword>
<accession>A0A3T1D7P4</accession>
<comment type="similarity">
    <text evidence="13">Belongs to the phospholipase D family. Cardiolipin synthase subfamily.</text>
</comment>
<dbReference type="InterPro" id="IPR027379">
    <property type="entry name" value="CLS_N"/>
</dbReference>
<evidence type="ECO:0000256" key="7">
    <source>
        <dbReference type="ARBA" id="ARBA00022989"/>
    </source>
</evidence>
<evidence type="ECO:0000256" key="4">
    <source>
        <dbReference type="ARBA" id="ARBA00022679"/>
    </source>
</evidence>
<comment type="function">
    <text evidence="12 13">Catalyzes the reversible phosphatidyl group transfer from one phosphatidylglycerol molecule to another to form cardiolipin (CL) (diphosphatidylglycerol) and glycerol.</text>
</comment>
<evidence type="ECO:0000256" key="1">
    <source>
        <dbReference type="ARBA" id="ARBA00004651"/>
    </source>
</evidence>
<dbReference type="PROSITE" id="PS50035">
    <property type="entry name" value="PLD"/>
    <property type="match status" value="2"/>
</dbReference>
<evidence type="ECO:0000256" key="10">
    <source>
        <dbReference type="ARBA" id="ARBA00023209"/>
    </source>
</evidence>
<evidence type="ECO:0000256" key="13">
    <source>
        <dbReference type="HAMAP-Rule" id="MF_01916"/>
    </source>
</evidence>
<feature type="active site" evidence="13">
    <location>
        <position position="406"/>
    </location>
</feature>
<dbReference type="SUPFAM" id="SSF56024">
    <property type="entry name" value="Phospholipase D/nuclease"/>
    <property type="match status" value="2"/>
</dbReference>
<keyword evidence="6" id="KW-0677">Repeat</keyword>
<keyword evidence="17" id="KW-1185">Reference proteome</keyword>
<evidence type="ECO:0000256" key="3">
    <source>
        <dbReference type="ARBA" id="ARBA00022516"/>
    </source>
</evidence>
<feature type="domain" description="PLD phosphodiesterase" evidence="15">
    <location>
        <begin position="217"/>
        <end position="244"/>
    </location>
</feature>
<keyword evidence="8 13" id="KW-0443">Lipid metabolism</keyword>
<feature type="domain" description="PLD phosphodiesterase" evidence="15">
    <location>
        <begin position="394"/>
        <end position="421"/>
    </location>
</feature>
<feature type="active site" evidence="13">
    <location>
        <position position="399"/>
    </location>
</feature>
<comment type="catalytic activity">
    <reaction evidence="13">
        <text>2 a 1,2-diacyl-sn-glycero-3-phospho-(1'-sn-glycerol) = a cardiolipin + glycerol</text>
        <dbReference type="Rhea" id="RHEA:31451"/>
        <dbReference type="ChEBI" id="CHEBI:17754"/>
        <dbReference type="ChEBI" id="CHEBI:62237"/>
        <dbReference type="ChEBI" id="CHEBI:64716"/>
    </reaction>
</comment>
<dbReference type="NCBIfam" id="TIGR04265">
    <property type="entry name" value="bac_cardiolipin"/>
    <property type="match status" value="1"/>
</dbReference>
<keyword evidence="9 13" id="KW-0472">Membrane</keyword>
<dbReference type="AlphaFoldDB" id="A0A3T1D7P4"/>
<keyword evidence="4 13" id="KW-0808">Transferase</keyword>
<reference evidence="16 17" key="1">
    <citation type="submission" date="2019-01" db="EMBL/GenBank/DDBJ databases">
        <title>Complete genome sequence of Cohnella hallensis HS21 isolated from Korean fir (Abies koreana) rhizospheric soil.</title>
        <authorList>
            <person name="Jiang L."/>
            <person name="Kang S.W."/>
            <person name="Kim S."/>
            <person name="Jung J."/>
            <person name="Kim C.Y."/>
            <person name="Kim D.H."/>
            <person name="Kim S.W."/>
            <person name="Lee J."/>
        </authorList>
    </citation>
    <scope>NUCLEOTIDE SEQUENCE [LARGE SCALE GENOMIC DNA]</scope>
    <source>
        <strain evidence="16 17">HS21</strain>
    </source>
</reference>
<name>A0A3T1D7P4_9BACL</name>
<dbReference type="Proteomes" id="UP000289856">
    <property type="component" value="Chromosome"/>
</dbReference>
<feature type="transmembrane region" description="Helical" evidence="13">
    <location>
        <begin position="6"/>
        <end position="24"/>
    </location>
</feature>
<dbReference type="PANTHER" id="PTHR21248">
    <property type="entry name" value="CARDIOLIPIN SYNTHASE"/>
    <property type="match status" value="1"/>
</dbReference>
<evidence type="ECO:0000256" key="8">
    <source>
        <dbReference type="ARBA" id="ARBA00023098"/>
    </source>
</evidence>
<sequence length="481" mass="55048">MALYNGLVGFILILNILLALVVVFRERRDIGTTWAWLLVLVFIPIVGFVVYLLFAQNLTRSKLFKWKDFGKSESSRLSETQNNLLNTGQFHVTNATAAKNMELIHLHAFNNHAIYTEDNQVELIVEGEEKFARLLQDIREAKVHIHVQYYIIKKDAIGKKLIEALTERARSGVSVKVLYDEMGSRSLTSSFFQAFREAGGEVEAFFPSRFRLINLRLNYRNHRKMVILDGKIGYTGGFNVGDEYLGLNKRFGYWRDTHLRIEGTAVFALQTRFILDWNQASHKDIRYDHAFYPDTTSNGSIGMQIVTSGPDTETENIKIGYIKMILSAKKSISIQTPYFIPDASLLDALRIACLSGIEVNIMVPNKPDHPFVYWATLSHIGEMLKTGANVYIYNKGFIHAKTIVVDDKISSVGTANIDVRSFKLNFEVNAFLYDEEFSSRLAQIFRKDIEDCELLTLEQYILRSNWIRIKESISRLLSPIL</sequence>
<evidence type="ECO:0000256" key="14">
    <source>
        <dbReference type="NCBIfam" id="TIGR04265"/>
    </source>
</evidence>
<dbReference type="PANTHER" id="PTHR21248:SF22">
    <property type="entry name" value="PHOSPHOLIPASE D"/>
    <property type="match status" value="1"/>
</dbReference>
<organism evidence="16 17">
    <name type="scientific">Cohnella abietis</name>
    <dbReference type="NCBI Taxonomy" id="2507935"/>
    <lineage>
        <taxon>Bacteria</taxon>
        <taxon>Bacillati</taxon>
        <taxon>Bacillota</taxon>
        <taxon>Bacilli</taxon>
        <taxon>Bacillales</taxon>
        <taxon>Paenibacillaceae</taxon>
        <taxon>Cohnella</taxon>
    </lineage>
</organism>
<gene>
    <name evidence="16" type="primary">clsA</name>
    <name evidence="16" type="ORF">KCTCHS21_35050</name>
</gene>
<feature type="transmembrane region" description="Helical" evidence="13">
    <location>
        <begin position="36"/>
        <end position="54"/>
    </location>
</feature>
<feature type="active site" evidence="13">
    <location>
        <position position="222"/>
    </location>
</feature>
<dbReference type="CDD" id="cd09112">
    <property type="entry name" value="PLDc_CLS_2"/>
    <property type="match status" value="1"/>
</dbReference>
<keyword evidence="2 13" id="KW-1003">Cell membrane</keyword>
<evidence type="ECO:0000313" key="17">
    <source>
        <dbReference type="Proteomes" id="UP000289856"/>
    </source>
</evidence>
<evidence type="ECO:0000256" key="6">
    <source>
        <dbReference type="ARBA" id="ARBA00022737"/>
    </source>
</evidence>
<dbReference type="InterPro" id="IPR001736">
    <property type="entry name" value="PLipase_D/transphosphatidylase"/>
</dbReference>
<dbReference type="GO" id="GO:0005886">
    <property type="term" value="C:plasma membrane"/>
    <property type="evidence" value="ECO:0007669"/>
    <property type="project" value="UniProtKB-SubCell"/>
</dbReference>
<keyword evidence="5 13" id="KW-0812">Transmembrane</keyword>
<evidence type="ECO:0000313" key="16">
    <source>
        <dbReference type="EMBL" id="BBI34106.1"/>
    </source>
</evidence>
<comment type="subcellular location">
    <subcellularLocation>
        <location evidence="1 13">Cell membrane</location>
        <topology evidence="1 13">Multi-pass membrane protein</topology>
    </subcellularLocation>
</comment>
<dbReference type="InterPro" id="IPR025202">
    <property type="entry name" value="PLD-like_dom"/>
</dbReference>
<protein>
    <recommendedName>
        <fullName evidence="13 14">Cardiolipin synthase</fullName>
        <shortName evidence="13">CL synthase</shortName>
        <ecNumber evidence="13 14">2.7.8.-</ecNumber>
    </recommendedName>
</protein>
<dbReference type="InterPro" id="IPR022924">
    <property type="entry name" value="Cardiolipin_synthase"/>
</dbReference>
<dbReference type="InterPro" id="IPR030874">
    <property type="entry name" value="Cardiolipin_synth_Firmi"/>
</dbReference>
<dbReference type="CDD" id="cd09110">
    <property type="entry name" value="PLDc_CLS_1"/>
    <property type="match status" value="1"/>
</dbReference>
<dbReference type="FunFam" id="3.30.870.10:FF:000021">
    <property type="entry name" value="Cardiolipin synthase"/>
    <property type="match status" value="1"/>
</dbReference>
<keyword evidence="7 13" id="KW-1133">Transmembrane helix</keyword>
<evidence type="ECO:0000259" key="15">
    <source>
        <dbReference type="PROSITE" id="PS50035"/>
    </source>
</evidence>
<dbReference type="OrthoDB" id="9762009at2"/>
<dbReference type="EMBL" id="AP019400">
    <property type="protein sequence ID" value="BBI34106.1"/>
    <property type="molecule type" value="Genomic_DNA"/>
</dbReference>
<dbReference type="Pfam" id="PF13091">
    <property type="entry name" value="PLDc_2"/>
    <property type="match status" value="2"/>
</dbReference>
<dbReference type="GO" id="GO:0008808">
    <property type="term" value="F:cardiolipin synthase activity"/>
    <property type="evidence" value="ECO:0007669"/>
    <property type="project" value="UniProtKB-UniRule"/>
</dbReference>
<evidence type="ECO:0000256" key="12">
    <source>
        <dbReference type="ARBA" id="ARBA00057569"/>
    </source>
</evidence>
<proteinExistence type="inferred from homology"/>